<evidence type="ECO:0000313" key="3">
    <source>
        <dbReference type="Proteomes" id="UP000262878"/>
    </source>
</evidence>
<dbReference type="EMBL" id="DMUP01000033">
    <property type="protein sequence ID" value="HAR55413.1"/>
    <property type="molecule type" value="Genomic_DNA"/>
</dbReference>
<evidence type="ECO:0000313" key="2">
    <source>
        <dbReference type="EMBL" id="HAR55413.1"/>
    </source>
</evidence>
<accession>A0A348WLK1</accession>
<dbReference type="Proteomes" id="UP000262878">
    <property type="component" value="Unassembled WGS sequence"/>
</dbReference>
<protein>
    <recommendedName>
        <fullName evidence="4">PASTA domain-containing protein</fullName>
    </recommendedName>
</protein>
<gene>
    <name evidence="2" type="ORF">DCR58_01365</name>
</gene>
<feature type="signal peptide" evidence="1">
    <location>
        <begin position="1"/>
        <end position="17"/>
    </location>
</feature>
<keyword evidence="1" id="KW-0732">Signal</keyword>
<comment type="caution">
    <text evidence="2">The sequence shown here is derived from an EMBL/GenBank/DDBJ whole genome shotgun (WGS) entry which is preliminary data.</text>
</comment>
<name>A0A348WLK1_9GAMM</name>
<evidence type="ECO:0008006" key="4">
    <source>
        <dbReference type="Google" id="ProtNLM"/>
    </source>
</evidence>
<sequence length="130" mass="14401">MKTFFTLLAVLPCLALANSENHPPLHCMHDNKPLLVGDSVWVVDPQLVKRTADNLRERGFSEDAIDKEISRNDWVGFRLVCVKTFKANGSAASSQPGDILTETGVALVLNEYSKDFYQHIVESTATISPQ</sequence>
<feature type="chain" id="PRO_5016947340" description="PASTA domain-containing protein" evidence="1">
    <location>
        <begin position="18"/>
        <end position="130"/>
    </location>
</feature>
<proteinExistence type="predicted"/>
<reference evidence="2 3" key="1">
    <citation type="journal article" date="2018" name="Nat. Biotechnol.">
        <title>A standardized bacterial taxonomy based on genome phylogeny substantially revises the tree of life.</title>
        <authorList>
            <person name="Parks D.H."/>
            <person name="Chuvochina M."/>
            <person name="Waite D.W."/>
            <person name="Rinke C."/>
            <person name="Skarshewski A."/>
            <person name="Chaumeil P.A."/>
            <person name="Hugenholtz P."/>
        </authorList>
    </citation>
    <scope>NUCLEOTIDE SEQUENCE [LARGE SCALE GENOMIC DNA]</scope>
    <source>
        <strain evidence="2">UBA9360</strain>
    </source>
</reference>
<evidence type="ECO:0000256" key="1">
    <source>
        <dbReference type="SAM" id="SignalP"/>
    </source>
</evidence>
<organism evidence="2 3">
    <name type="scientific">Idiomarina baltica</name>
    <dbReference type="NCBI Taxonomy" id="190892"/>
    <lineage>
        <taxon>Bacteria</taxon>
        <taxon>Pseudomonadati</taxon>
        <taxon>Pseudomonadota</taxon>
        <taxon>Gammaproteobacteria</taxon>
        <taxon>Alteromonadales</taxon>
        <taxon>Idiomarinaceae</taxon>
        <taxon>Idiomarina</taxon>
    </lineage>
</organism>
<dbReference type="AlphaFoldDB" id="A0A348WLK1"/>